<reference evidence="1 2" key="1">
    <citation type="submission" date="2018-01" db="EMBL/GenBank/DDBJ databases">
        <title>Whole genome analyses suggest that Burkholderia sensu lato contains two further novel genera in the rhizoxinica-symbiotica group Mycetohabitans gen. nov., and Trinickia gen. nov.: implications for the evolution of diazotrophy and nodulation in the Burkholderiaceae.</title>
        <authorList>
            <person name="Estrada-de los Santos P."/>
            <person name="Palmer M."/>
            <person name="Chavez-Ramirez B."/>
            <person name="Beukes C."/>
            <person name="Steenkamp E.T."/>
            <person name="Hirsch A.M."/>
            <person name="Manyaka P."/>
            <person name="Maluk M."/>
            <person name="Lafos M."/>
            <person name="Crook M."/>
            <person name="Gross E."/>
            <person name="Simon M.F."/>
            <person name="Bueno dos Reis Junior F."/>
            <person name="Poole P.S."/>
            <person name="Venter S.N."/>
            <person name="James E.K."/>
        </authorList>
    </citation>
    <scope>NUCLEOTIDE SEQUENCE [LARGE SCALE GENOMIC DNA]</scope>
    <source>
        <strain evidence="1 2">JPY 581</strain>
    </source>
</reference>
<accession>A0A2N7WS64</accession>
<comment type="caution">
    <text evidence="1">The sequence shown here is derived from an EMBL/GenBank/DDBJ whole genome shotgun (WGS) entry which is preliminary data.</text>
</comment>
<dbReference type="Proteomes" id="UP000235777">
    <property type="component" value="Unassembled WGS sequence"/>
</dbReference>
<protein>
    <submittedName>
        <fullName evidence="1">Uncharacterized protein</fullName>
    </submittedName>
</protein>
<dbReference type="AlphaFoldDB" id="A0A2N7WS64"/>
<sequence length="97" mass="10592">MRCITTHEELTEAIGQSFTFGRADGQTVEAVLSLAPAVILMNDSFVCYAATFELPPSRSVIHRSVSTSASHCKASSHRTAKSVCVPLEPYAFKDMKR</sequence>
<evidence type="ECO:0000313" key="1">
    <source>
        <dbReference type="EMBL" id="PMS32181.1"/>
    </source>
</evidence>
<name>A0A2N7WS64_9BURK</name>
<evidence type="ECO:0000313" key="2">
    <source>
        <dbReference type="Proteomes" id="UP000235777"/>
    </source>
</evidence>
<dbReference type="EMBL" id="PNYC01000023">
    <property type="protein sequence ID" value="PMS32181.1"/>
    <property type="molecule type" value="Genomic_DNA"/>
</dbReference>
<organism evidence="1 2">
    <name type="scientific">Trinickia symbiotica</name>
    <dbReference type="NCBI Taxonomy" id="863227"/>
    <lineage>
        <taxon>Bacteria</taxon>
        <taxon>Pseudomonadati</taxon>
        <taxon>Pseudomonadota</taxon>
        <taxon>Betaproteobacteria</taxon>
        <taxon>Burkholderiales</taxon>
        <taxon>Burkholderiaceae</taxon>
        <taxon>Trinickia</taxon>
    </lineage>
</organism>
<proteinExistence type="predicted"/>
<gene>
    <name evidence="1" type="ORF">C0Z20_27225</name>
</gene>
<keyword evidence="2" id="KW-1185">Reference proteome</keyword>